<dbReference type="Pfam" id="PF09990">
    <property type="entry name" value="DUF2231"/>
    <property type="match status" value="1"/>
</dbReference>
<evidence type="ECO:0000256" key="1">
    <source>
        <dbReference type="SAM" id="Phobius"/>
    </source>
</evidence>
<keyword evidence="1" id="KW-1133">Transmembrane helix</keyword>
<feature type="transmembrane region" description="Helical" evidence="1">
    <location>
        <begin position="110"/>
        <end position="131"/>
    </location>
</feature>
<evidence type="ECO:0000313" key="4">
    <source>
        <dbReference type="Proteomes" id="UP000251205"/>
    </source>
</evidence>
<evidence type="ECO:0000313" key="3">
    <source>
        <dbReference type="EMBL" id="RAX37379.1"/>
    </source>
</evidence>
<reference evidence="3 4" key="1">
    <citation type="submission" date="2018-06" db="EMBL/GenBank/DDBJ databases">
        <title>Whole Genome Sequence of an efficient microsymbiont, Rhizobium tropici.</title>
        <authorList>
            <person name="Srinivasan R."/>
            <person name="Singh H.V."/>
            <person name="Srivastava R."/>
            <person name="Kumari B."/>
            <person name="Radhakrishna A."/>
        </authorList>
    </citation>
    <scope>NUCLEOTIDE SEQUENCE [LARGE SCALE GENOMIC DNA]</scope>
    <source>
        <strain evidence="3 4">IGFRI Rhizo-19</strain>
    </source>
</reference>
<keyword evidence="1" id="KW-0812">Transmembrane</keyword>
<keyword evidence="1" id="KW-0472">Membrane</keyword>
<feature type="transmembrane region" description="Helical" evidence="1">
    <location>
        <begin position="52"/>
        <end position="73"/>
    </location>
</feature>
<dbReference type="EMBL" id="QMKK01000061">
    <property type="protein sequence ID" value="RAX37379.1"/>
    <property type="molecule type" value="Genomic_DNA"/>
</dbReference>
<dbReference type="AlphaFoldDB" id="A0A329Y0D1"/>
<dbReference type="OrthoDB" id="2873672at2"/>
<comment type="caution">
    <text evidence="3">The sequence shown here is derived from an EMBL/GenBank/DDBJ whole genome shotgun (WGS) entry which is preliminary data.</text>
</comment>
<feature type="transmembrane region" description="Helical" evidence="1">
    <location>
        <begin position="20"/>
        <end position="40"/>
    </location>
</feature>
<evidence type="ECO:0000259" key="2">
    <source>
        <dbReference type="Pfam" id="PF09990"/>
    </source>
</evidence>
<dbReference type="Proteomes" id="UP000251205">
    <property type="component" value="Unassembled WGS sequence"/>
</dbReference>
<gene>
    <name evidence="3" type="ORF">DQ393_31735</name>
</gene>
<name>A0A329Y0D1_RHITR</name>
<dbReference type="PIRSF" id="PIRSF029509">
    <property type="entry name" value="UCP029509"/>
    <property type="match status" value="1"/>
</dbReference>
<protein>
    <recommendedName>
        <fullName evidence="2">DUF2231 domain-containing protein</fullName>
    </recommendedName>
</protein>
<sequence length="149" mass="16517">MVVRYLQVTRHASYRPFHTLLVPIPMVCFVGALATDVAYWKSAEMMWADASAWLLAVGLLFGLVAIVAAAVDAFAGRLSSMQGRIWPYVICNALILVLSFFNALVHSRDAWTSVVPMGLILSIVTVVFILFSGWIRWALIDYENPGVEP</sequence>
<dbReference type="InterPro" id="IPR016923">
    <property type="entry name" value="UCP029509"/>
</dbReference>
<feature type="transmembrane region" description="Helical" evidence="1">
    <location>
        <begin position="85"/>
        <end position="104"/>
    </location>
</feature>
<accession>A0A329Y0D1</accession>
<feature type="domain" description="DUF2231" evidence="2">
    <location>
        <begin position="15"/>
        <end position="135"/>
    </location>
</feature>
<proteinExistence type="predicted"/>
<organism evidence="3 4">
    <name type="scientific">Rhizobium tropici</name>
    <dbReference type="NCBI Taxonomy" id="398"/>
    <lineage>
        <taxon>Bacteria</taxon>
        <taxon>Pseudomonadati</taxon>
        <taxon>Pseudomonadota</taxon>
        <taxon>Alphaproteobacteria</taxon>
        <taxon>Hyphomicrobiales</taxon>
        <taxon>Rhizobiaceae</taxon>
        <taxon>Rhizobium/Agrobacterium group</taxon>
        <taxon>Rhizobium</taxon>
    </lineage>
</organism>
<dbReference type="InterPro" id="IPR019251">
    <property type="entry name" value="DUF2231_TM"/>
</dbReference>